<dbReference type="PROSITE" id="PS51186">
    <property type="entry name" value="GNAT"/>
    <property type="match status" value="1"/>
</dbReference>
<dbReference type="Proteomes" id="UP000321638">
    <property type="component" value="Unassembled WGS sequence"/>
</dbReference>
<feature type="region of interest" description="Disordered" evidence="3">
    <location>
        <begin position="1"/>
        <end position="20"/>
    </location>
</feature>
<dbReference type="PANTHER" id="PTHR31438">
    <property type="entry name" value="LYSINE N-ACYLTRANSFERASE C17G9.06C-RELATED"/>
    <property type="match status" value="1"/>
</dbReference>
<dbReference type="SMART" id="SM01006">
    <property type="entry name" value="AlcB"/>
    <property type="match status" value="1"/>
</dbReference>
<dbReference type="GO" id="GO:0019290">
    <property type="term" value="P:siderophore biosynthetic process"/>
    <property type="evidence" value="ECO:0007669"/>
    <property type="project" value="InterPro"/>
</dbReference>
<reference evidence="5 6" key="1">
    <citation type="submission" date="2019-06" db="EMBL/GenBank/DDBJ databases">
        <title>New taxonomy in bacterial strain CC-CFT640, isolated from vineyard.</title>
        <authorList>
            <person name="Lin S.-Y."/>
            <person name="Tsai C.-F."/>
            <person name="Young C.-C."/>
        </authorList>
    </citation>
    <scope>NUCLEOTIDE SEQUENCE [LARGE SCALE GENOMIC DNA]</scope>
    <source>
        <strain evidence="5 6">CC-CFT640</strain>
    </source>
</reference>
<accession>A0A5C8PJV3</accession>
<keyword evidence="5" id="KW-0808">Transferase</keyword>
<dbReference type="SUPFAM" id="SSF55729">
    <property type="entry name" value="Acyl-CoA N-acyltransferases (Nat)"/>
    <property type="match status" value="1"/>
</dbReference>
<evidence type="ECO:0000256" key="2">
    <source>
        <dbReference type="ARBA" id="ARBA00023251"/>
    </source>
</evidence>
<protein>
    <submittedName>
        <fullName evidence="5">GNAT family N-acetyltransferase</fullName>
    </submittedName>
</protein>
<evidence type="ECO:0000313" key="5">
    <source>
        <dbReference type="EMBL" id="TXL73540.1"/>
    </source>
</evidence>
<dbReference type="Pfam" id="PF13523">
    <property type="entry name" value="Acetyltransf_8"/>
    <property type="match status" value="1"/>
</dbReference>
<name>A0A5C8PJV3_9HYPH</name>
<dbReference type="InterPro" id="IPR019432">
    <property type="entry name" value="Acyltransferase_MbtK/IucB-like"/>
</dbReference>
<sequence>MSRQPRNRSAAAAGTAPRKLKDARITREAFPDVRLRALALGDLPQIARWLAQPHVAARWDPPHVALPAIVQDIDSPDTSPFVIIAHGRPVGYLQIYAATGTAFWAGHDLPRETFGLDLFIGDPAALGRGHGSACLSLAASHLLGLPGVARVQGDPAPDNKASLRAFEKAGFERRGEITTPDGPAIYMAIDRR</sequence>
<dbReference type="GO" id="GO:0046677">
    <property type="term" value="P:response to antibiotic"/>
    <property type="evidence" value="ECO:0007669"/>
    <property type="project" value="UniProtKB-KW"/>
</dbReference>
<comment type="caution">
    <text evidence="5">The sequence shown here is derived from an EMBL/GenBank/DDBJ whole genome shotgun (WGS) entry which is preliminary data.</text>
</comment>
<keyword evidence="2" id="KW-0046">Antibiotic resistance</keyword>
<dbReference type="Gene3D" id="3.40.630.30">
    <property type="match status" value="1"/>
</dbReference>
<dbReference type="AlphaFoldDB" id="A0A5C8PJV3"/>
<dbReference type="OrthoDB" id="9814648at2"/>
<dbReference type="RefSeq" id="WP_147848813.1">
    <property type="nucleotide sequence ID" value="NZ_VDUZ01000024.1"/>
</dbReference>
<comment type="pathway">
    <text evidence="1">Siderophore biosynthesis.</text>
</comment>
<dbReference type="GO" id="GO:0016410">
    <property type="term" value="F:N-acyltransferase activity"/>
    <property type="evidence" value="ECO:0007669"/>
    <property type="project" value="TreeGrafter"/>
</dbReference>
<organism evidence="5 6">
    <name type="scientific">Vineibacter terrae</name>
    <dbReference type="NCBI Taxonomy" id="2586908"/>
    <lineage>
        <taxon>Bacteria</taxon>
        <taxon>Pseudomonadati</taxon>
        <taxon>Pseudomonadota</taxon>
        <taxon>Alphaproteobacteria</taxon>
        <taxon>Hyphomicrobiales</taxon>
        <taxon>Vineibacter</taxon>
    </lineage>
</organism>
<evidence type="ECO:0000259" key="4">
    <source>
        <dbReference type="PROSITE" id="PS51186"/>
    </source>
</evidence>
<dbReference type="InterPro" id="IPR000182">
    <property type="entry name" value="GNAT_dom"/>
</dbReference>
<evidence type="ECO:0000256" key="3">
    <source>
        <dbReference type="SAM" id="MobiDB-lite"/>
    </source>
</evidence>
<keyword evidence="6" id="KW-1185">Reference proteome</keyword>
<dbReference type="InterPro" id="IPR016181">
    <property type="entry name" value="Acyl_CoA_acyltransferase"/>
</dbReference>
<gene>
    <name evidence="5" type="ORF">FHP25_20365</name>
</gene>
<dbReference type="EMBL" id="VDUZ01000024">
    <property type="protein sequence ID" value="TXL73540.1"/>
    <property type="molecule type" value="Genomic_DNA"/>
</dbReference>
<dbReference type="PANTHER" id="PTHR31438:SF1">
    <property type="entry name" value="LYSINE N-ACYLTRANSFERASE C17G9.06C-RELATED"/>
    <property type="match status" value="1"/>
</dbReference>
<evidence type="ECO:0000313" key="6">
    <source>
        <dbReference type="Proteomes" id="UP000321638"/>
    </source>
</evidence>
<evidence type="ECO:0000256" key="1">
    <source>
        <dbReference type="ARBA" id="ARBA00004924"/>
    </source>
</evidence>
<feature type="domain" description="N-acetyltransferase" evidence="4">
    <location>
        <begin position="33"/>
        <end position="192"/>
    </location>
</feature>
<proteinExistence type="predicted"/>